<evidence type="ECO:0008006" key="3">
    <source>
        <dbReference type="Google" id="ProtNLM"/>
    </source>
</evidence>
<gene>
    <name evidence="1" type="ORF">A606_04055</name>
</gene>
<dbReference type="KEGG" id="cter:A606_04055"/>
<dbReference type="HOGENOM" id="CLU_092313_2_0_11"/>
<sequence>MGNQWFTSDLHLGHRFVAGLRGFDDPDEHDEVILGNLRDALRPGDVLWCLGDLAVSSPRRALDLLGELFDDTGVTAHLIAGNHDPCHPMHRKGYQHQKEYLEIFDSVQPYQRTEWSGHEVWLSHFPRPGFDHHGVESRHDNLRLDVPWLVHGHLHSASPVTGPGMVDVGLDAWDLRPVDQAMVRTTLFGSVGD</sequence>
<dbReference type="EMBL" id="CP003696">
    <property type="protein sequence ID" value="AGP30460.1"/>
    <property type="molecule type" value="Genomic_DNA"/>
</dbReference>
<dbReference type="Proteomes" id="UP000014809">
    <property type="component" value="Chromosome"/>
</dbReference>
<evidence type="ECO:0000313" key="1">
    <source>
        <dbReference type="EMBL" id="AGP30460.1"/>
    </source>
</evidence>
<dbReference type="AlphaFoldDB" id="S4XFQ5"/>
<evidence type="ECO:0000313" key="2">
    <source>
        <dbReference type="Proteomes" id="UP000014809"/>
    </source>
</evidence>
<proteinExistence type="predicted"/>
<reference evidence="1 2" key="1">
    <citation type="submission" date="2012-06" db="EMBL/GenBank/DDBJ databases">
        <title>Complete genome sequence of Corynebacterium terpenotabidum Y-11 (=DSM 44721).</title>
        <authorList>
            <person name="Ruckert C."/>
            <person name="Albersmeier A."/>
            <person name="Al-Dilaimi A."/>
            <person name="Szczepanowski R."/>
            <person name="Kalinowski J."/>
        </authorList>
    </citation>
    <scope>NUCLEOTIDE SEQUENCE [LARGE SCALE GENOMIC DNA]</scope>
    <source>
        <strain evidence="1 2">Y-11</strain>
    </source>
</reference>
<dbReference type="Gene3D" id="3.60.21.10">
    <property type="match status" value="1"/>
</dbReference>
<accession>S4XFQ5</accession>
<dbReference type="OrthoDB" id="5380073at2"/>
<protein>
    <recommendedName>
        <fullName evidence="3">Calcineurin-like phosphoesterase domain-containing protein</fullName>
    </recommendedName>
</protein>
<dbReference type="SUPFAM" id="SSF56300">
    <property type="entry name" value="Metallo-dependent phosphatases"/>
    <property type="match status" value="1"/>
</dbReference>
<dbReference type="STRING" id="1200352.A606_04055"/>
<dbReference type="InterPro" id="IPR029052">
    <property type="entry name" value="Metallo-depent_PP-like"/>
</dbReference>
<name>S4XFQ5_9CORY</name>
<dbReference type="eggNOG" id="COG4186">
    <property type="taxonomic scope" value="Bacteria"/>
</dbReference>
<keyword evidence="2" id="KW-1185">Reference proteome</keyword>
<dbReference type="RefSeq" id="WP_020440823.1">
    <property type="nucleotide sequence ID" value="NC_021663.1"/>
</dbReference>
<organism evidence="1 2">
    <name type="scientific">Corynebacterium terpenotabidum Y-11</name>
    <dbReference type="NCBI Taxonomy" id="1200352"/>
    <lineage>
        <taxon>Bacteria</taxon>
        <taxon>Bacillati</taxon>
        <taxon>Actinomycetota</taxon>
        <taxon>Actinomycetes</taxon>
        <taxon>Mycobacteriales</taxon>
        <taxon>Corynebacteriaceae</taxon>
        <taxon>Corynebacterium</taxon>
    </lineage>
</organism>
<dbReference type="PATRIC" id="fig|1200352.3.peg.819"/>